<name>A7AM62_BABBO</name>
<reference evidence="1 2" key="1">
    <citation type="journal article" date="2007" name="PLoS Pathog.">
        <title>Genome sequence of Babesia bovis and comparative analysis of apicomplexan hemoprotozoa.</title>
        <authorList>
            <person name="Brayton K.A."/>
            <person name="Lau A.O.T."/>
            <person name="Herndon D.R."/>
            <person name="Hannick L."/>
            <person name="Kappmeyer L.S."/>
            <person name="Berens S.J."/>
            <person name="Bidwell S.L."/>
            <person name="Brown W.C."/>
            <person name="Crabtree J."/>
            <person name="Fadrosh D."/>
            <person name="Feldblum T."/>
            <person name="Forberger H.A."/>
            <person name="Haas B.J."/>
            <person name="Howell J.M."/>
            <person name="Khouri H."/>
            <person name="Koo H."/>
            <person name="Mann D.J."/>
            <person name="Norimine J."/>
            <person name="Paulsen I.T."/>
            <person name="Radune D."/>
            <person name="Ren Q."/>
            <person name="Smith R.K. Jr."/>
            <person name="Suarez C.E."/>
            <person name="White O."/>
            <person name="Wortman J.R."/>
            <person name="Knowles D.P. Jr."/>
            <person name="McElwain T.F."/>
            <person name="Nene V.M."/>
        </authorList>
    </citation>
    <scope>NUCLEOTIDE SEQUENCE [LARGE SCALE GENOMIC DNA]</scope>
    <source>
        <strain evidence="1">T2Bo</strain>
    </source>
</reference>
<dbReference type="EMBL" id="AAXT01000001">
    <property type="protein sequence ID" value="EDO07646.1"/>
    <property type="molecule type" value="Genomic_DNA"/>
</dbReference>
<dbReference type="AlphaFoldDB" id="A7AM62"/>
<dbReference type="Proteomes" id="UP000002173">
    <property type="component" value="Chromosome 3"/>
</dbReference>
<dbReference type="VEuPathDB" id="PiroplasmaDB:BBOV_III000790"/>
<sequence>MRRIECRDIDYMLGITPVKALLHSHGRVLVINSTAPLYICLMSMAAYGQHFALLYNPDLQDFIGCLDEHAVLRLLLNRAQLNLSDSCESYTRREDVSTIYRVREDSPAKDGLAMLLSQRSRCLITWSSKRDAPMGYLTTRCYLGYIIKHLRGCHLHRATRIADIQPLVDYYTVTGDITLGETIGLLVDHDEILLSGSDGRALCVFNRKMIVNYILSLLHRKVNRSMSLVEALPIIFSSYDGFFLSSEGDSGPSCVLSVWDVLQHMLYHLA</sequence>
<dbReference type="eggNOG" id="ENOG502TN2D">
    <property type="taxonomic scope" value="Eukaryota"/>
</dbReference>
<organism evidence="1 2">
    <name type="scientific">Babesia bovis</name>
    <dbReference type="NCBI Taxonomy" id="5865"/>
    <lineage>
        <taxon>Eukaryota</taxon>
        <taxon>Sar</taxon>
        <taxon>Alveolata</taxon>
        <taxon>Apicomplexa</taxon>
        <taxon>Aconoidasida</taxon>
        <taxon>Piroplasmida</taxon>
        <taxon>Babesiidae</taxon>
        <taxon>Babesia</taxon>
    </lineage>
</organism>
<dbReference type="InterPro" id="IPR046342">
    <property type="entry name" value="CBS_dom_sf"/>
</dbReference>
<accession>A7AM62</accession>
<keyword evidence="2" id="KW-1185">Reference proteome</keyword>
<dbReference type="Gene3D" id="3.10.580.10">
    <property type="entry name" value="CBS-domain"/>
    <property type="match status" value="1"/>
</dbReference>
<proteinExistence type="predicted"/>
<protein>
    <submittedName>
        <fullName evidence="1">Uncharacterized protein</fullName>
    </submittedName>
</protein>
<gene>
    <name evidence="1" type="ORF">BBOV_III000790</name>
</gene>
<evidence type="ECO:0000313" key="1">
    <source>
        <dbReference type="EMBL" id="EDO07646.1"/>
    </source>
</evidence>
<dbReference type="SUPFAM" id="SSF54631">
    <property type="entry name" value="CBS-domain pair"/>
    <property type="match status" value="1"/>
</dbReference>
<dbReference type="OMA" id="CLDEHAV"/>
<dbReference type="InParanoid" id="A7AM62"/>
<comment type="caution">
    <text evidence="1">The sequence shown here is derived from an EMBL/GenBank/DDBJ whole genome shotgun (WGS) entry which is preliminary data.</text>
</comment>
<evidence type="ECO:0000313" key="2">
    <source>
        <dbReference type="Proteomes" id="UP000002173"/>
    </source>
</evidence>